<protein>
    <recommendedName>
        <fullName evidence="6">Caveolin</fullName>
    </recommendedName>
</protein>
<organism evidence="8 9">
    <name type="scientific">Aplysia californica</name>
    <name type="common">California sea hare</name>
    <dbReference type="NCBI Taxonomy" id="6500"/>
    <lineage>
        <taxon>Eukaryota</taxon>
        <taxon>Metazoa</taxon>
        <taxon>Spiralia</taxon>
        <taxon>Lophotrochozoa</taxon>
        <taxon>Mollusca</taxon>
        <taxon>Gastropoda</taxon>
        <taxon>Heterobranchia</taxon>
        <taxon>Euthyneura</taxon>
        <taxon>Tectipleura</taxon>
        <taxon>Aplysiida</taxon>
        <taxon>Aplysioidea</taxon>
        <taxon>Aplysiidae</taxon>
        <taxon>Aplysia</taxon>
    </lineage>
</organism>
<evidence type="ECO:0000256" key="4">
    <source>
        <dbReference type="ARBA" id="ARBA00023034"/>
    </source>
</evidence>
<keyword evidence="8" id="KW-1185">Reference proteome</keyword>
<evidence type="ECO:0000256" key="5">
    <source>
        <dbReference type="ARBA" id="ARBA00023136"/>
    </source>
</evidence>
<name>A0ABM0K603_APLCA</name>
<evidence type="ECO:0000256" key="7">
    <source>
        <dbReference type="SAM" id="Phobius"/>
    </source>
</evidence>
<keyword evidence="3 6" id="KW-1003">Cell membrane</keyword>
<dbReference type="Proteomes" id="UP000694888">
    <property type="component" value="Unplaced"/>
</dbReference>
<dbReference type="InterPro" id="IPR001612">
    <property type="entry name" value="Caveolin"/>
</dbReference>
<dbReference type="RefSeq" id="XP_005109537.1">
    <property type="nucleotide sequence ID" value="XM_005109480.2"/>
</dbReference>
<gene>
    <name evidence="9" type="primary">LOC101862143</name>
</gene>
<evidence type="ECO:0000313" key="9">
    <source>
        <dbReference type="RefSeq" id="XP_005109537.1"/>
    </source>
</evidence>
<reference evidence="9" key="1">
    <citation type="submission" date="2025-08" db="UniProtKB">
        <authorList>
            <consortium name="RefSeq"/>
        </authorList>
    </citation>
    <scope>IDENTIFICATION</scope>
</reference>
<evidence type="ECO:0000256" key="1">
    <source>
        <dbReference type="ARBA" id="ARBA00004202"/>
    </source>
</evidence>
<dbReference type="PANTHER" id="PTHR10844">
    <property type="entry name" value="CAVEOLIN"/>
    <property type="match status" value="1"/>
</dbReference>
<evidence type="ECO:0000256" key="2">
    <source>
        <dbReference type="ARBA" id="ARBA00010988"/>
    </source>
</evidence>
<comment type="subcellular location">
    <subcellularLocation>
        <location evidence="1 6">Cell membrane</location>
        <topology evidence="1 6">Peripheral membrane protein</topology>
    </subcellularLocation>
    <subcellularLocation>
        <location evidence="6">Golgi apparatus membrane</location>
        <topology evidence="6">Peripheral membrane protein</topology>
    </subcellularLocation>
    <subcellularLocation>
        <location evidence="6">Membrane</location>
        <location evidence="6">Caveola</location>
        <topology evidence="6">Peripheral membrane protein</topology>
    </subcellularLocation>
</comment>
<keyword evidence="4 6" id="KW-0333">Golgi apparatus</keyword>
<evidence type="ECO:0000313" key="8">
    <source>
        <dbReference type="Proteomes" id="UP000694888"/>
    </source>
</evidence>
<keyword evidence="7" id="KW-1133">Transmembrane helix</keyword>
<accession>A0ABM0K603</accession>
<evidence type="ECO:0000256" key="3">
    <source>
        <dbReference type="ARBA" id="ARBA00022475"/>
    </source>
</evidence>
<sequence length="135" mass="15714">MSSDDNIIDLENRDPNNLNDQVKLTFEDVIGEPDDAHSIDCVWVNSFKCFTCCKSCCYKLLTICCGIPLAIFWALEFAILTFSHVWFYTPCMRYYIISCSCVQRCYGTFMQCYIRPCYEAMGFFFNNIRVTTVTE</sequence>
<feature type="transmembrane region" description="Helical" evidence="7">
    <location>
        <begin position="60"/>
        <end position="88"/>
    </location>
</feature>
<evidence type="ECO:0000256" key="6">
    <source>
        <dbReference type="RuleBase" id="RU000680"/>
    </source>
</evidence>
<proteinExistence type="inferred from homology"/>
<dbReference type="Pfam" id="PF01146">
    <property type="entry name" value="Caveolin"/>
    <property type="match status" value="1"/>
</dbReference>
<keyword evidence="7" id="KW-0812">Transmembrane</keyword>
<comment type="function">
    <text evidence="6">May act as a scaffolding protein within caveolar membranes. Interacts directly with G-protein alpha subunits and can functionally regulate their activity.</text>
</comment>
<keyword evidence="5 6" id="KW-0472">Membrane</keyword>
<comment type="similarity">
    <text evidence="2 6">Belongs to the caveolin family.</text>
</comment>
<dbReference type="PANTHER" id="PTHR10844:SF19">
    <property type="entry name" value="CAVEOLIN-2"/>
    <property type="match status" value="1"/>
</dbReference>
<dbReference type="GeneID" id="101862143"/>